<accession>A0A6I6GD30</accession>
<proteinExistence type="predicted"/>
<protein>
    <submittedName>
        <fullName evidence="2">Uncharacterized protein</fullName>
    </submittedName>
</protein>
<dbReference type="EMBL" id="CP046566">
    <property type="protein sequence ID" value="QGW28200.1"/>
    <property type="molecule type" value="Genomic_DNA"/>
</dbReference>
<keyword evidence="1" id="KW-1133">Transmembrane helix</keyword>
<keyword evidence="1" id="KW-0472">Membrane</keyword>
<evidence type="ECO:0000313" key="3">
    <source>
        <dbReference type="Proteomes" id="UP000426027"/>
    </source>
</evidence>
<sequence>MSLGLLLLQQQFHFIPMDEKTYYVSSVPVHIIWWQVAAIAGGTFVICLLALRLPLSILQRISIIKALRFN</sequence>
<organism evidence="2 3">
    <name type="scientific">Phnomibacter ginsenosidimutans</name>
    <dbReference type="NCBI Taxonomy" id="2676868"/>
    <lineage>
        <taxon>Bacteria</taxon>
        <taxon>Pseudomonadati</taxon>
        <taxon>Bacteroidota</taxon>
        <taxon>Chitinophagia</taxon>
        <taxon>Chitinophagales</taxon>
        <taxon>Chitinophagaceae</taxon>
        <taxon>Phnomibacter</taxon>
    </lineage>
</organism>
<evidence type="ECO:0000313" key="2">
    <source>
        <dbReference type="EMBL" id="QGW28200.1"/>
    </source>
</evidence>
<name>A0A6I6GD30_9BACT</name>
<dbReference type="AlphaFoldDB" id="A0A6I6GD30"/>
<feature type="transmembrane region" description="Helical" evidence="1">
    <location>
        <begin position="31"/>
        <end position="51"/>
    </location>
</feature>
<dbReference type="KEGG" id="fls:GLV81_08925"/>
<keyword evidence="3" id="KW-1185">Reference proteome</keyword>
<reference evidence="2 3" key="1">
    <citation type="submission" date="2019-11" db="EMBL/GenBank/DDBJ databases">
        <authorList>
            <person name="Im W.T."/>
        </authorList>
    </citation>
    <scope>NUCLEOTIDE SEQUENCE [LARGE SCALE GENOMIC DNA]</scope>
    <source>
        <strain evidence="2 3">SB-02</strain>
    </source>
</reference>
<gene>
    <name evidence="2" type="ORF">GLV81_08925</name>
</gene>
<evidence type="ECO:0000256" key="1">
    <source>
        <dbReference type="SAM" id="Phobius"/>
    </source>
</evidence>
<keyword evidence="1" id="KW-0812">Transmembrane</keyword>
<dbReference type="Proteomes" id="UP000426027">
    <property type="component" value="Chromosome"/>
</dbReference>
<dbReference type="RefSeq" id="WP_157478557.1">
    <property type="nucleotide sequence ID" value="NZ_CP046566.1"/>
</dbReference>